<dbReference type="SMART" id="SM00062">
    <property type="entry name" value="PBPb"/>
    <property type="match status" value="1"/>
</dbReference>
<protein>
    <submittedName>
        <fullName evidence="4">Transporter substrate-binding domain-containing protein</fullName>
    </submittedName>
</protein>
<dbReference type="PROSITE" id="PS51318">
    <property type="entry name" value="TAT"/>
    <property type="match status" value="1"/>
</dbReference>
<dbReference type="PANTHER" id="PTHR35936:SF38">
    <property type="entry name" value="GLUTAMINE-BINDING PERIPLASMIC PROTEIN"/>
    <property type="match status" value="1"/>
</dbReference>
<reference evidence="4 5" key="1">
    <citation type="submission" date="2024-01" db="EMBL/GenBank/DDBJ databases">
        <title>Description of Olsenella sp. nov., isolated from pig feces.</title>
        <authorList>
            <person name="Chang Y.-H."/>
        </authorList>
    </citation>
    <scope>NUCLEOTIDE SEQUENCE [LARGE SCALE GENOMIC DNA]</scope>
    <source>
        <strain evidence="4 5">YH-ols2223</strain>
    </source>
</reference>
<dbReference type="PROSITE" id="PS51257">
    <property type="entry name" value="PROKAR_LIPOPROTEIN"/>
    <property type="match status" value="1"/>
</dbReference>
<feature type="domain" description="Ionotropic glutamate receptor C-terminal" evidence="3">
    <location>
        <begin position="46"/>
        <end position="265"/>
    </location>
</feature>
<dbReference type="Gene3D" id="3.40.190.10">
    <property type="entry name" value="Periplasmic binding protein-like II"/>
    <property type="match status" value="2"/>
</dbReference>
<dbReference type="EMBL" id="JAZGJQ010000007">
    <property type="protein sequence ID" value="MEE6147712.1"/>
    <property type="molecule type" value="Genomic_DNA"/>
</dbReference>
<dbReference type="InterPro" id="IPR006311">
    <property type="entry name" value="TAT_signal"/>
</dbReference>
<evidence type="ECO:0000259" key="3">
    <source>
        <dbReference type="SMART" id="SM00079"/>
    </source>
</evidence>
<dbReference type="SUPFAM" id="SSF53850">
    <property type="entry name" value="Periplasmic binding protein-like II"/>
    <property type="match status" value="1"/>
</dbReference>
<dbReference type="RefSeq" id="WP_330958480.1">
    <property type="nucleotide sequence ID" value="NZ_JAZGJQ010000007.1"/>
</dbReference>
<dbReference type="SMART" id="SM00079">
    <property type="entry name" value="PBPe"/>
    <property type="match status" value="1"/>
</dbReference>
<keyword evidence="1" id="KW-0732">Signal</keyword>
<dbReference type="Pfam" id="PF00497">
    <property type="entry name" value="SBP_bac_3"/>
    <property type="match status" value="1"/>
</dbReference>
<feature type="domain" description="Solute-binding protein family 3/N-terminal" evidence="2">
    <location>
        <begin position="46"/>
        <end position="267"/>
    </location>
</feature>
<dbReference type="PANTHER" id="PTHR35936">
    <property type="entry name" value="MEMBRANE-BOUND LYTIC MUREIN TRANSGLYCOSYLASE F"/>
    <property type="match status" value="1"/>
</dbReference>
<gene>
    <name evidence="4" type="ORF">VXJ25_06930</name>
</gene>
<evidence type="ECO:0000313" key="5">
    <source>
        <dbReference type="Proteomes" id="UP001332931"/>
    </source>
</evidence>
<evidence type="ECO:0000313" key="4">
    <source>
        <dbReference type="EMBL" id="MEE6147712.1"/>
    </source>
</evidence>
<dbReference type="InterPro" id="IPR001638">
    <property type="entry name" value="Solute-binding_3/MltF_N"/>
</dbReference>
<name>A0ABU7RAT2_9ACTN</name>
<keyword evidence="5" id="KW-1185">Reference proteome</keyword>
<evidence type="ECO:0000256" key="1">
    <source>
        <dbReference type="ARBA" id="ARBA00022729"/>
    </source>
</evidence>
<comment type="caution">
    <text evidence="4">The sequence shown here is derived from an EMBL/GenBank/DDBJ whole genome shotgun (WGS) entry which is preliminary data.</text>
</comment>
<organism evidence="4 5">
    <name type="scientific">Olsenella absiana</name>
    <dbReference type="NCBI Taxonomy" id="3115222"/>
    <lineage>
        <taxon>Bacteria</taxon>
        <taxon>Bacillati</taxon>
        <taxon>Actinomycetota</taxon>
        <taxon>Coriobacteriia</taxon>
        <taxon>Coriobacteriales</taxon>
        <taxon>Atopobiaceae</taxon>
        <taxon>Olsenella</taxon>
    </lineage>
</organism>
<accession>A0ABU7RAT2</accession>
<proteinExistence type="predicted"/>
<dbReference type="Proteomes" id="UP001332931">
    <property type="component" value="Unassembled WGS sequence"/>
</dbReference>
<evidence type="ECO:0000259" key="2">
    <source>
        <dbReference type="SMART" id="SM00062"/>
    </source>
</evidence>
<dbReference type="InterPro" id="IPR001320">
    <property type="entry name" value="Iontro_rcpt_C"/>
</dbReference>
<sequence>MSNSITRRNFLGLVGGATAVASLGLVGCGGTSASGGSGNGGFSKASYVVATDTTFAPFEFTDDSGKFVGIDVDILAACAEKEGFKYDLQSLGFDAAVAALESGQADAVIAGMSITDERKKKYDFSDAYYDSYVCMAVKDGSSVAGYDDLGGKTVAAKTGTQGASCAEDLSSKYGFTLTYFDDSSIMYQDVLTGNSVACFEDYPVMSYGIQQGNGLKIVTEEKENYSTPYGFAVMKGQNQDLLEAFDKGLKELKSSGDYEKIVNKYLA</sequence>